<evidence type="ECO:0000313" key="1">
    <source>
        <dbReference type="EMBL" id="MBV2132711.1"/>
    </source>
</evidence>
<dbReference type="Pfam" id="PF05930">
    <property type="entry name" value="Phage_AlpA"/>
    <property type="match status" value="1"/>
</dbReference>
<dbReference type="EMBL" id="JAHRGL010000018">
    <property type="protein sequence ID" value="MBV2132711.1"/>
    <property type="molecule type" value="Genomic_DNA"/>
</dbReference>
<dbReference type="RefSeq" id="WP_217681179.1">
    <property type="nucleotide sequence ID" value="NZ_JAHRGL010000018.1"/>
</dbReference>
<reference evidence="1 2" key="1">
    <citation type="submission" date="2021-06" db="EMBL/GenBank/DDBJ databases">
        <title>Differences between aerobic and microaerobic xylene degrading microbial communities.</title>
        <authorList>
            <person name="Banerjee S."/>
            <person name="Tancsics A."/>
        </authorList>
    </citation>
    <scope>NUCLEOTIDE SEQUENCE [LARGE SCALE GENOMIC DNA]</scope>
    <source>
        <strain evidence="1 2">MAP12</strain>
    </source>
</reference>
<gene>
    <name evidence="1" type="ORF">KRX52_07820</name>
</gene>
<comment type="caution">
    <text evidence="1">The sequence shown here is derived from an EMBL/GenBank/DDBJ whole genome shotgun (WGS) entry which is preliminary data.</text>
</comment>
<name>A0ABS6MV80_9GAMM</name>
<dbReference type="InterPro" id="IPR010260">
    <property type="entry name" value="AlpA"/>
</dbReference>
<dbReference type="Proteomes" id="UP000813068">
    <property type="component" value="Unassembled WGS sequence"/>
</dbReference>
<dbReference type="PANTHER" id="PTHR36154:SF1">
    <property type="entry name" value="DNA-BINDING TRANSCRIPTIONAL ACTIVATOR ALPA"/>
    <property type="match status" value="1"/>
</dbReference>
<keyword evidence="2" id="KW-1185">Reference proteome</keyword>
<protein>
    <submittedName>
        <fullName evidence="1">AlpA family transcriptional regulator</fullName>
    </submittedName>
</protein>
<evidence type="ECO:0000313" key="2">
    <source>
        <dbReference type="Proteomes" id="UP000813068"/>
    </source>
</evidence>
<dbReference type="InterPro" id="IPR052931">
    <property type="entry name" value="Prophage_regulatory_activator"/>
</dbReference>
<dbReference type="PANTHER" id="PTHR36154">
    <property type="entry name" value="DNA-BINDING TRANSCRIPTIONAL ACTIVATOR ALPA"/>
    <property type="match status" value="1"/>
</dbReference>
<accession>A0ABS6MV80</accession>
<organism evidence="1 2">
    <name type="scientific">Geopseudomonas aromaticivorans</name>
    <dbReference type="NCBI Taxonomy" id="2849492"/>
    <lineage>
        <taxon>Bacteria</taxon>
        <taxon>Pseudomonadati</taxon>
        <taxon>Pseudomonadota</taxon>
        <taxon>Gammaproteobacteria</taxon>
        <taxon>Pseudomonadales</taxon>
        <taxon>Pseudomonadaceae</taxon>
        <taxon>Geopseudomonas</taxon>
    </lineage>
</organism>
<proteinExistence type="predicted"/>
<sequence>MAAIVTSTQQPRRIMRLPQVQAATGFGRAWIYALMSEGKFPKARKIGTRAVGWPSDEVEQWVTDRLEGRA</sequence>